<protein>
    <submittedName>
        <fullName evidence="3">Nuclear transport factor 2 family protein</fullName>
    </submittedName>
</protein>
<sequence length="147" mass="15885">MPAVLDLALAVLLATTTPAAAPAAAELTSLLTQFLAGASRNDAAIHERFWADDLIYTGSSGRRIGKTDIMKDVSATPPSPPDEPVSVYSAEEVRVQQYGDAAMVAFRLIATQTHGDSTEVARYLNTGFFMKRKGEWRAVGWQATRMP</sequence>
<feature type="signal peptide" evidence="1">
    <location>
        <begin position="1"/>
        <end position="20"/>
    </location>
</feature>
<organism evidence="3 4">
    <name type="scientific">Eiseniibacteriota bacterium</name>
    <dbReference type="NCBI Taxonomy" id="2212470"/>
    <lineage>
        <taxon>Bacteria</taxon>
        <taxon>Candidatus Eiseniibacteriota</taxon>
    </lineage>
</organism>
<evidence type="ECO:0000313" key="4">
    <source>
        <dbReference type="Proteomes" id="UP000580839"/>
    </source>
</evidence>
<feature type="chain" id="PRO_5032659375" evidence="1">
    <location>
        <begin position="21"/>
        <end position="147"/>
    </location>
</feature>
<comment type="caution">
    <text evidence="3">The sequence shown here is derived from an EMBL/GenBank/DDBJ whole genome shotgun (WGS) entry which is preliminary data.</text>
</comment>
<evidence type="ECO:0000259" key="2">
    <source>
        <dbReference type="Pfam" id="PF14534"/>
    </source>
</evidence>
<feature type="domain" description="DUF4440" evidence="2">
    <location>
        <begin position="28"/>
        <end position="137"/>
    </location>
</feature>
<evidence type="ECO:0000313" key="3">
    <source>
        <dbReference type="EMBL" id="NOT32941.1"/>
    </source>
</evidence>
<accession>A0A849SEM9</accession>
<dbReference type="Gene3D" id="3.10.450.50">
    <property type="match status" value="1"/>
</dbReference>
<dbReference type="SUPFAM" id="SSF54427">
    <property type="entry name" value="NTF2-like"/>
    <property type="match status" value="1"/>
</dbReference>
<proteinExistence type="predicted"/>
<dbReference type="AlphaFoldDB" id="A0A849SEM9"/>
<dbReference type="Pfam" id="PF14534">
    <property type="entry name" value="DUF4440"/>
    <property type="match status" value="1"/>
</dbReference>
<dbReference type="InterPro" id="IPR032710">
    <property type="entry name" value="NTF2-like_dom_sf"/>
</dbReference>
<keyword evidence="1" id="KW-0732">Signal</keyword>
<dbReference type="InterPro" id="IPR027843">
    <property type="entry name" value="DUF4440"/>
</dbReference>
<reference evidence="3 4" key="1">
    <citation type="submission" date="2020-04" db="EMBL/GenBank/DDBJ databases">
        <title>Metagenomic profiling of ammonia- and methane-oxidizing microorganisms in a Dutch drinking water treatment plant.</title>
        <authorList>
            <person name="Poghosyan L."/>
            <person name="Leucker S."/>
        </authorList>
    </citation>
    <scope>NUCLEOTIDE SEQUENCE [LARGE SCALE GENOMIC DNA]</scope>
    <source>
        <strain evidence="3">S-RSF-IL-03</strain>
    </source>
</reference>
<dbReference type="Proteomes" id="UP000580839">
    <property type="component" value="Unassembled WGS sequence"/>
</dbReference>
<gene>
    <name evidence="3" type="ORF">HOP12_02090</name>
</gene>
<name>A0A849SEM9_UNCEI</name>
<evidence type="ECO:0000256" key="1">
    <source>
        <dbReference type="SAM" id="SignalP"/>
    </source>
</evidence>
<dbReference type="EMBL" id="JABFRW010000023">
    <property type="protein sequence ID" value="NOT32941.1"/>
    <property type="molecule type" value="Genomic_DNA"/>
</dbReference>